<protein>
    <submittedName>
        <fullName evidence="1">Uncharacterized protein</fullName>
    </submittedName>
</protein>
<name>A0AAN6YH83_9PEZI</name>
<accession>A0AAN6YH83</accession>
<dbReference type="Proteomes" id="UP001301769">
    <property type="component" value="Unassembled WGS sequence"/>
</dbReference>
<keyword evidence="2" id="KW-1185">Reference proteome</keyword>
<organism evidence="1 2">
    <name type="scientific">Rhypophila decipiens</name>
    <dbReference type="NCBI Taxonomy" id="261697"/>
    <lineage>
        <taxon>Eukaryota</taxon>
        <taxon>Fungi</taxon>
        <taxon>Dikarya</taxon>
        <taxon>Ascomycota</taxon>
        <taxon>Pezizomycotina</taxon>
        <taxon>Sordariomycetes</taxon>
        <taxon>Sordariomycetidae</taxon>
        <taxon>Sordariales</taxon>
        <taxon>Naviculisporaceae</taxon>
        <taxon>Rhypophila</taxon>
    </lineage>
</organism>
<reference evidence="1" key="1">
    <citation type="journal article" date="2023" name="Mol. Phylogenet. Evol.">
        <title>Genome-scale phylogeny and comparative genomics of the fungal order Sordariales.</title>
        <authorList>
            <person name="Hensen N."/>
            <person name="Bonometti L."/>
            <person name="Westerberg I."/>
            <person name="Brannstrom I.O."/>
            <person name="Guillou S."/>
            <person name="Cros-Aarteil S."/>
            <person name="Calhoun S."/>
            <person name="Haridas S."/>
            <person name="Kuo A."/>
            <person name="Mondo S."/>
            <person name="Pangilinan J."/>
            <person name="Riley R."/>
            <person name="LaButti K."/>
            <person name="Andreopoulos B."/>
            <person name="Lipzen A."/>
            <person name="Chen C."/>
            <person name="Yan M."/>
            <person name="Daum C."/>
            <person name="Ng V."/>
            <person name="Clum A."/>
            <person name="Steindorff A."/>
            <person name="Ohm R.A."/>
            <person name="Martin F."/>
            <person name="Silar P."/>
            <person name="Natvig D.O."/>
            <person name="Lalanne C."/>
            <person name="Gautier V."/>
            <person name="Ament-Velasquez S.L."/>
            <person name="Kruys A."/>
            <person name="Hutchinson M.I."/>
            <person name="Powell A.J."/>
            <person name="Barry K."/>
            <person name="Miller A.N."/>
            <person name="Grigoriev I.V."/>
            <person name="Debuchy R."/>
            <person name="Gladieux P."/>
            <person name="Hiltunen Thoren M."/>
            <person name="Johannesson H."/>
        </authorList>
    </citation>
    <scope>NUCLEOTIDE SEQUENCE</scope>
    <source>
        <strain evidence="1">PSN293</strain>
    </source>
</reference>
<dbReference type="AlphaFoldDB" id="A0AAN6YH83"/>
<dbReference type="EMBL" id="MU858058">
    <property type="protein sequence ID" value="KAK4217625.1"/>
    <property type="molecule type" value="Genomic_DNA"/>
</dbReference>
<proteinExistence type="predicted"/>
<evidence type="ECO:0000313" key="1">
    <source>
        <dbReference type="EMBL" id="KAK4217625.1"/>
    </source>
</evidence>
<gene>
    <name evidence="1" type="ORF">QBC37DRAFT_38755</name>
</gene>
<comment type="caution">
    <text evidence="1">The sequence shown here is derived from an EMBL/GenBank/DDBJ whole genome shotgun (WGS) entry which is preliminary data.</text>
</comment>
<sequence length="72" mass="8214">MLLFLHVSTIPVAILMAAYLIRRISAVCDYVIFTCLCSQWSRGFEFESLDCEFSINAEQVELLIFQFALGCL</sequence>
<evidence type="ECO:0000313" key="2">
    <source>
        <dbReference type="Proteomes" id="UP001301769"/>
    </source>
</evidence>
<reference evidence="1" key="2">
    <citation type="submission" date="2023-05" db="EMBL/GenBank/DDBJ databases">
        <authorList>
            <consortium name="Lawrence Berkeley National Laboratory"/>
            <person name="Steindorff A."/>
            <person name="Hensen N."/>
            <person name="Bonometti L."/>
            <person name="Westerberg I."/>
            <person name="Brannstrom I.O."/>
            <person name="Guillou S."/>
            <person name="Cros-Aarteil S."/>
            <person name="Calhoun S."/>
            <person name="Haridas S."/>
            <person name="Kuo A."/>
            <person name="Mondo S."/>
            <person name="Pangilinan J."/>
            <person name="Riley R."/>
            <person name="Labutti K."/>
            <person name="Andreopoulos B."/>
            <person name="Lipzen A."/>
            <person name="Chen C."/>
            <person name="Yanf M."/>
            <person name="Daum C."/>
            <person name="Ng V."/>
            <person name="Clum A."/>
            <person name="Ohm R."/>
            <person name="Martin F."/>
            <person name="Silar P."/>
            <person name="Natvig D."/>
            <person name="Lalanne C."/>
            <person name="Gautier V."/>
            <person name="Ament-Velasquez S.L."/>
            <person name="Kruys A."/>
            <person name="Hutchinson M.I."/>
            <person name="Powell A.J."/>
            <person name="Barry K."/>
            <person name="Miller A.N."/>
            <person name="Grigoriev I.V."/>
            <person name="Debuchy R."/>
            <person name="Gladieux P."/>
            <person name="Thoren M.H."/>
            <person name="Johannesson H."/>
        </authorList>
    </citation>
    <scope>NUCLEOTIDE SEQUENCE</scope>
    <source>
        <strain evidence="1">PSN293</strain>
    </source>
</reference>